<accession>A0ABY7DYU6</accession>
<proteinExistence type="predicted"/>
<organism evidence="2 3">
    <name type="scientific">Mya arenaria</name>
    <name type="common">Soft-shell clam</name>
    <dbReference type="NCBI Taxonomy" id="6604"/>
    <lineage>
        <taxon>Eukaryota</taxon>
        <taxon>Metazoa</taxon>
        <taxon>Spiralia</taxon>
        <taxon>Lophotrochozoa</taxon>
        <taxon>Mollusca</taxon>
        <taxon>Bivalvia</taxon>
        <taxon>Autobranchia</taxon>
        <taxon>Heteroconchia</taxon>
        <taxon>Euheterodonta</taxon>
        <taxon>Imparidentia</taxon>
        <taxon>Neoheterodontei</taxon>
        <taxon>Myida</taxon>
        <taxon>Myoidea</taxon>
        <taxon>Myidae</taxon>
        <taxon>Mya</taxon>
    </lineage>
</organism>
<keyword evidence="3" id="KW-1185">Reference proteome</keyword>
<name>A0ABY7DYU6_MYAAR</name>
<sequence length="121" mass="13651">MNEKSIVTAPGQPEVETQTGRKKKDKATVETIKENATKEKDKIQGQKVKKQYELNAEKALKKKLDAANSTTFSIIQTGGGIRLHTNVGMYEFFKHTAYQYYTSDEMKADCTNATDKKTEHC</sequence>
<dbReference type="Proteomes" id="UP001164746">
    <property type="component" value="Chromosome 4"/>
</dbReference>
<feature type="region of interest" description="Disordered" evidence="1">
    <location>
        <begin position="1"/>
        <end position="28"/>
    </location>
</feature>
<protein>
    <submittedName>
        <fullName evidence="2">Uncharacterized protein</fullName>
    </submittedName>
</protein>
<evidence type="ECO:0000256" key="1">
    <source>
        <dbReference type="SAM" id="MobiDB-lite"/>
    </source>
</evidence>
<reference evidence="2" key="1">
    <citation type="submission" date="2022-11" db="EMBL/GenBank/DDBJ databases">
        <title>Centuries of genome instability and evolution in soft-shell clam transmissible cancer (bioRxiv).</title>
        <authorList>
            <person name="Hart S.F.M."/>
            <person name="Yonemitsu M.A."/>
            <person name="Giersch R.M."/>
            <person name="Beal B.F."/>
            <person name="Arriagada G."/>
            <person name="Davis B.W."/>
            <person name="Ostrander E.A."/>
            <person name="Goff S.P."/>
            <person name="Metzger M.J."/>
        </authorList>
    </citation>
    <scope>NUCLEOTIDE SEQUENCE</scope>
    <source>
        <strain evidence="2">MELC-2E11</strain>
        <tissue evidence="2">Siphon/mantle</tissue>
    </source>
</reference>
<gene>
    <name evidence="2" type="ORF">MAR_008336</name>
</gene>
<dbReference type="EMBL" id="CP111015">
    <property type="protein sequence ID" value="WAR01778.1"/>
    <property type="molecule type" value="Genomic_DNA"/>
</dbReference>
<evidence type="ECO:0000313" key="3">
    <source>
        <dbReference type="Proteomes" id="UP001164746"/>
    </source>
</evidence>
<evidence type="ECO:0000313" key="2">
    <source>
        <dbReference type="EMBL" id="WAR01778.1"/>
    </source>
</evidence>